<reference evidence="4" key="1">
    <citation type="submission" date="2023-03" db="EMBL/GenBank/DDBJ databases">
        <title>MT1 and MT2 Draft Genomes of Novel Species.</title>
        <authorList>
            <person name="Venkateswaran K."/>
        </authorList>
    </citation>
    <scope>NUCLEOTIDE SEQUENCE</scope>
    <source>
        <strain evidence="4">F6_8S_P_1A</strain>
    </source>
</reference>
<evidence type="ECO:0000256" key="2">
    <source>
        <dbReference type="ARBA" id="ARBA00023315"/>
    </source>
</evidence>
<dbReference type="PANTHER" id="PTHR42919:SF8">
    <property type="entry name" value="N-ALPHA-ACETYLTRANSFERASE 50"/>
    <property type="match status" value="1"/>
</dbReference>
<feature type="domain" description="N-acetyltransferase" evidence="3">
    <location>
        <begin position="30"/>
        <end position="194"/>
    </location>
</feature>
<dbReference type="PROSITE" id="PS51186">
    <property type="entry name" value="GNAT"/>
    <property type="match status" value="2"/>
</dbReference>
<sequence length="344" mass="37782">MTSTDDTVLVPLRERVAAPPTHRPSHPEIVEWRPVTLADLDAVLEVVRAIDAADHPNYLTTREELEEELGYSFIDLEADSLLALTAEGRVAAVGIVMEPPRQETLVREFMNGGVHPEFRGRGIGRELLAWQRARGEQKLAASDKTLPGWLVGYADARASDRRRLLEASGFEVVRYFQTMERDLSDPIPEVTPVGDVRIEPYRPELSAVAHRVRNDAFRDHWGSQPLTDEQFAGLVSGSFVADLSFVAFVGDEPAGVLLTDVAEGDWPGQGFSSSYVSTVAVIRPFRGRRIAPTLLRHVLLASAARGLDKVVLDVDAENPTGALGLYTGMGFATTQQELGLVRAY</sequence>
<dbReference type="InterPro" id="IPR000182">
    <property type="entry name" value="GNAT_dom"/>
</dbReference>
<proteinExistence type="predicted"/>
<dbReference type="PANTHER" id="PTHR42919">
    <property type="entry name" value="N-ALPHA-ACETYLTRANSFERASE"/>
    <property type="match status" value="1"/>
</dbReference>
<keyword evidence="2 4" id="KW-0012">Acyltransferase</keyword>
<dbReference type="Gene3D" id="3.40.630.30">
    <property type="match status" value="1"/>
</dbReference>
<name>A0ABT8IYA3_9MICO</name>
<accession>A0ABT8IYA3</accession>
<keyword evidence="1 4" id="KW-0808">Transferase</keyword>
<feature type="domain" description="N-acetyltransferase" evidence="3">
    <location>
        <begin position="196"/>
        <end position="344"/>
    </location>
</feature>
<dbReference type="EMBL" id="JAROCB010000002">
    <property type="protein sequence ID" value="MDN4597391.1"/>
    <property type="molecule type" value="Genomic_DNA"/>
</dbReference>
<dbReference type="GO" id="GO:0016746">
    <property type="term" value="F:acyltransferase activity"/>
    <property type="evidence" value="ECO:0007669"/>
    <property type="project" value="UniProtKB-KW"/>
</dbReference>
<organism evidence="4 5">
    <name type="scientific">Leifsonia virtsii</name>
    <dbReference type="NCBI Taxonomy" id="3035915"/>
    <lineage>
        <taxon>Bacteria</taxon>
        <taxon>Bacillati</taxon>
        <taxon>Actinomycetota</taxon>
        <taxon>Actinomycetes</taxon>
        <taxon>Micrococcales</taxon>
        <taxon>Microbacteriaceae</taxon>
        <taxon>Leifsonia</taxon>
    </lineage>
</organism>
<evidence type="ECO:0000313" key="4">
    <source>
        <dbReference type="EMBL" id="MDN4597391.1"/>
    </source>
</evidence>
<gene>
    <name evidence="4" type="ORF">P5G59_09580</name>
</gene>
<dbReference type="SUPFAM" id="SSF55729">
    <property type="entry name" value="Acyl-CoA N-acyltransferases (Nat)"/>
    <property type="match status" value="2"/>
</dbReference>
<dbReference type="RefSeq" id="WP_301218349.1">
    <property type="nucleotide sequence ID" value="NZ_JAROCB010000002.1"/>
</dbReference>
<dbReference type="InterPro" id="IPR016181">
    <property type="entry name" value="Acyl_CoA_acyltransferase"/>
</dbReference>
<comment type="caution">
    <text evidence="4">The sequence shown here is derived from an EMBL/GenBank/DDBJ whole genome shotgun (WGS) entry which is preliminary data.</text>
</comment>
<dbReference type="Proteomes" id="UP001174210">
    <property type="component" value="Unassembled WGS sequence"/>
</dbReference>
<keyword evidence="5" id="KW-1185">Reference proteome</keyword>
<dbReference type="Pfam" id="PF00583">
    <property type="entry name" value="Acetyltransf_1"/>
    <property type="match status" value="1"/>
</dbReference>
<protein>
    <submittedName>
        <fullName evidence="4">GNAT family N-acetyltransferase</fullName>
        <ecNumber evidence="4">2.3.1.-</ecNumber>
    </submittedName>
</protein>
<evidence type="ECO:0000256" key="1">
    <source>
        <dbReference type="ARBA" id="ARBA00022679"/>
    </source>
</evidence>
<dbReference type="InterPro" id="IPR051556">
    <property type="entry name" value="N-term/lysine_N-AcTrnsfr"/>
</dbReference>
<evidence type="ECO:0000313" key="5">
    <source>
        <dbReference type="Proteomes" id="UP001174210"/>
    </source>
</evidence>
<dbReference type="EC" id="2.3.1.-" evidence="4"/>
<dbReference type="CDD" id="cd04301">
    <property type="entry name" value="NAT_SF"/>
    <property type="match status" value="2"/>
</dbReference>
<evidence type="ECO:0000259" key="3">
    <source>
        <dbReference type="PROSITE" id="PS51186"/>
    </source>
</evidence>